<protein>
    <submittedName>
        <fullName evidence="2">Uncharacterized protein</fullName>
    </submittedName>
</protein>
<proteinExistence type="predicted"/>
<evidence type="ECO:0000313" key="2">
    <source>
        <dbReference type="EMBL" id="KOG01020.1"/>
    </source>
</evidence>
<dbReference type="AlphaFoldDB" id="A0A0L8IHT2"/>
<organism evidence="2">
    <name type="scientific">Octopus bimaculoides</name>
    <name type="common">California two-spotted octopus</name>
    <dbReference type="NCBI Taxonomy" id="37653"/>
    <lineage>
        <taxon>Eukaryota</taxon>
        <taxon>Metazoa</taxon>
        <taxon>Spiralia</taxon>
        <taxon>Lophotrochozoa</taxon>
        <taxon>Mollusca</taxon>
        <taxon>Cephalopoda</taxon>
        <taxon>Coleoidea</taxon>
        <taxon>Octopodiformes</taxon>
        <taxon>Octopoda</taxon>
        <taxon>Incirrata</taxon>
        <taxon>Octopodidae</taxon>
        <taxon>Octopus</taxon>
    </lineage>
</organism>
<reference evidence="2" key="1">
    <citation type="submission" date="2015-07" db="EMBL/GenBank/DDBJ databases">
        <title>MeaNS - Measles Nucleotide Surveillance Program.</title>
        <authorList>
            <person name="Tran T."/>
            <person name="Druce J."/>
        </authorList>
    </citation>
    <scope>NUCLEOTIDE SEQUENCE</scope>
    <source>
        <strain evidence="2">UCB-OBI-ISO-001</strain>
        <tissue evidence="2">Gonad</tissue>
    </source>
</reference>
<accession>A0A0L8IHT2</accession>
<sequence>MSFEANFIKLTSLCYYHHAKQEDSESNYVDHLGLNNITEEETVKSKRLAMAEKQLKELKKELPKIILNLKERMPALE</sequence>
<keyword evidence="1" id="KW-0175">Coiled coil</keyword>
<feature type="coiled-coil region" evidence="1">
    <location>
        <begin position="41"/>
        <end position="68"/>
    </location>
</feature>
<name>A0A0L8IHT2_OCTBM</name>
<gene>
    <name evidence="2" type="ORF">OCBIM_22016353mg</name>
</gene>
<dbReference type="EMBL" id="KQ415679">
    <property type="protein sequence ID" value="KOG01020.1"/>
    <property type="molecule type" value="Genomic_DNA"/>
</dbReference>
<evidence type="ECO:0000256" key="1">
    <source>
        <dbReference type="SAM" id="Coils"/>
    </source>
</evidence>